<evidence type="ECO:0000313" key="3">
    <source>
        <dbReference type="EMBL" id="EFQ80973.1"/>
    </source>
</evidence>
<sequence length="231" mass="24495">MRPMPALITLSHGSRHPGAAAGIERLTQATGLRPARAAHLEFNEPDLTTAALELAQLGETEAVVVPLLFTQGYHQRVDVPRALADAAQTSHLSLHLAPGLGTGEDLAGVLASRTRPDDAHVVIYSVGSSDTAANDAIRELAHRTFALTGVPTAVEFATRGGREGIVSLCREHQDPSRVRVIPLFVTEGLLLDRLAGVPATVDRPLGTDLAGLVADRFHHARRAAQEVFAPC</sequence>
<dbReference type="GO" id="GO:0046872">
    <property type="term" value="F:metal ion binding"/>
    <property type="evidence" value="ECO:0007669"/>
    <property type="project" value="UniProtKB-KW"/>
</dbReference>
<dbReference type="GO" id="GO:0016852">
    <property type="term" value="F:sirohydrochlorin cobaltochelatase activity"/>
    <property type="evidence" value="ECO:0007669"/>
    <property type="project" value="UniProtKB-EC"/>
</dbReference>
<reference evidence="3 4" key="1">
    <citation type="submission" date="2010-08" db="EMBL/GenBank/DDBJ databases">
        <authorList>
            <person name="Muzny D."/>
            <person name="Qin X."/>
            <person name="Buhay C."/>
            <person name="Dugan-Rocha S."/>
            <person name="Ding Y."/>
            <person name="Chen G."/>
            <person name="Hawes A."/>
            <person name="Holder M."/>
            <person name="Jhangiani S."/>
            <person name="Johnson A."/>
            <person name="Khan Z."/>
            <person name="Li Z."/>
            <person name="Liu W."/>
            <person name="Liu X."/>
            <person name="Perez L."/>
            <person name="Shen H."/>
            <person name="Wang Q."/>
            <person name="Watt J."/>
            <person name="Xi L."/>
            <person name="Xin Y."/>
            <person name="Zhou J."/>
            <person name="Deng J."/>
            <person name="Jiang H."/>
            <person name="Liu Y."/>
            <person name="Qu J."/>
            <person name="Song X.-Z."/>
            <person name="Zhang L."/>
            <person name="Villasana D."/>
            <person name="Johnson A."/>
            <person name="Liu J."/>
            <person name="Liyanage D."/>
            <person name="Lorensuhewa L."/>
            <person name="Robinson T."/>
            <person name="Song A."/>
            <person name="Song B.-B."/>
            <person name="Dinh H."/>
            <person name="Thornton R."/>
            <person name="Coyle M."/>
            <person name="Francisco L."/>
            <person name="Jackson L."/>
            <person name="Javaid M."/>
            <person name="Korchina V."/>
            <person name="Kovar C."/>
            <person name="Mata R."/>
            <person name="Mathew T."/>
            <person name="Ngo R."/>
            <person name="Nguyen L."/>
            <person name="Nguyen N."/>
            <person name="Okwuonu G."/>
            <person name="Ongeri F."/>
            <person name="Pham C."/>
            <person name="Simmons D."/>
            <person name="Wilczek-Boney K."/>
            <person name="Hale W."/>
            <person name="Jakkamsetti A."/>
            <person name="Pham P."/>
            <person name="Ruth R."/>
            <person name="San Lucas F."/>
            <person name="Warren J."/>
            <person name="Zhang J."/>
            <person name="Zhao Z."/>
            <person name="Zhou C."/>
            <person name="Zhu D."/>
            <person name="Lee S."/>
            <person name="Bess C."/>
            <person name="Blankenburg K."/>
            <person name="Forbes L."/>
            <person name="Fu Q."/>
            <person name="Gubbala S."/>
            <person name="Hirani K."/>
            <person name="Jayaseelan J.C."/>
            <person name="Lara F."/>
            <person name="Munidasa M."/>
            <person name="Palculict T."/>
            <person name="Patil S."/>
            <person name="Pu L.-L."/>
            <person name="Saada N."/>
            <person name="Tang L."/>
            <person name="Weissenberger G."/>
            <person name="Zhu Y."/>
            <person name="Hemphill L."/>
            <person name="Shang Y."/>
            <person name="Youmans B."/>
            <person name="Ayvaz T."/>
            <person name="Ross M."/>
            <person name="Santibanez J."/>
            <person name="Aqrawi P."/>
            <person name="Gross S."/>
            <person name="Joshi V."/>
            <person name="Fowler G."/>
            <person name="Nazareth L."/>
            <person name="Reid J."/>
            <person name="Worley K."/>
            <person name="Petrosino J."/>
            <person name="Highlander S."/>
            <person name="Gibbs R."/>
        </authorList>
    </citation>
    <scope>NUCLEOTIDE SEQUENCE [LARGE SCALE GENOMIC DNA]</scope>
    <source>
        <strain evidence="3 4">ATCC 33035</strain>
    </source>
</reference>
<keyword evidence="1" id="KW-0479">Metal-binding</keyword>
<accession>E2S277</accession>
<evidence type="ECO:0000256" key="1">
    <source>
        <dbReference type="ARBA" id="ARBA00022723"/>
    </source>
</evidence>
<dbReference type="Pfam" id="PF01903">
    <property type="entry name" value="CbiX"/>
    <property type="match status" value="1"/>
</dbReference>
<dbReference type="HOGENOM" id="CLU_056929_4_0_11"/>
<proteinExistence type="predicted"/>
<dbReference type="InterPro" id="IPR050963">
    <property type="entry name" value="Sirohydro_Cobaltochel/CbiX"/>
</dbReference>
<protein>
    <submittedName>
        <fullName evidence="3">Sirohydrochlorin cobaltochelatase</fullName>
        <ecNumber evidence="3">4.99.1.3</ecNumber>
    </submittedName>
</protein>
<dbReference type="Gene3D" id="3.40.50.1400">
    <property type="match status" value="2"/>
</dbReference>
<name>E2S277_9CORY</name>
<organism evidence="3 4">
    <name type="scientific">Corynebacterium pseudogenitalium ATCC 33035</name>
    <dbReference type="NCBI Taxonomy" id="525264"/>
    <lineage>
        <taxon>Bacteria</taxon>
        <taxon>Bacillati</taxon>
        <taxon>Actinomycetota</taxon>
        <taxon>Actinomycetes</taxon>
        <taxon>Mycobacteriales</taxon>
        <taxon>Corynebacteriaceae</taxon>
        <taxon>Corynebacterium</taxon>
    </lineage>
</organism>
<keyword evidence="2 3" id="KW-0456">Lyase</keyword>
<dbReference type="CDD" id="cd03416">
    <property type="entry name" value="CbiX_SirB_N"/>
    <property type="match status" value="1"/>
</dbReference>
<dbReference type="eggNOG" id="COG2138">
    <property type="taxonomic scope" value="Bacteria"/>
</dbReference>
<comment type="caution">
    <text evidence="3">The sequence shown here is derived from an EMBL/GenBank/DDBJ whole genome shotgun (WGS) entry which is preliminary data.</text>
</comment>
<keyword evidence="4" id="KW-1185">Reference proteome</keyword>
<dbReference type="PANTHER" id="PTHR33542">
    <property type="entry name" value="SIROHYDROCHLORIN FERROCHELATASE, CHLOROPLASTIC"/>
    <property type="match status" value="1"/>
</dbReference>
<evidence type="ECO:0000313" key="4">
    <source>
        <dbReference type="Proteomes" id="UP000003020"/>
    </source>
</evidence>
<dbReference type="SUPFAM" id="SSF53800">
    <property type="entry name" value="Chelatase"/>
    <property type="match status" value="1"/>
</dbReference>
<dbReference type="Proteomes" id="UP000003020">
    <property type="component" value="Unassembled WGS sequence"/>
</dbReference>
<evidence type="ECO:0000256" key="2">
    <source>
        <dbReference type="ARBA" id="ARBA00023239"/>
    </source>
</evidence>
<dbReference type="AlphaFoldDB" id="E2S277"/>
<dbReference type="EC" id="4.99.1.3" evidence="3"/>
<gene>
    <name evidence="3" type="primary">cbiX</name>
    <name evidence="3" type="ORF">HMPREF0305_10600</name>
</gene>
<dbReference type="InterPro" id="IPR002762">
    <property type="entry name" value="CbiX-like"/>
</dbReference>
<dbReference type="PANTHER" id="PTHR33542:SF5">
    <property type="entry name" value="FERROCHELATASE CHE1"/>
    <property type="match status" value="1"/>
</dbReference>
<dbReference type="EMBL" id="ABYQ02000004">
    <property type="protein sequence ID" value="EFQ80973.1"/>
    <property type="molecule type" value="Genomic_DNA"/>
</dbReference>